<organism evidence="1">
    <name type="scientific">marine sediment metagenome</name>
    <dbReference type="NCBI Taxonomy" id="412755"/>
    <lineage>
        <taxon>unclassified sequences</taxon>
        <taxon>metagenomes</taxon>
        <taxon>ecological metagenomes</taxon>
    </lineage>
</organism>
<name>A0A0F9AA29_9ZZZZ</name>
<dbReference type="EMBL" id="LAZR01043760">
    <property type="protein sequence ID" value="KKL06310.1"/>
    <property type="molecule type" value="Genomic_DNA"/>
</dbReference>
<reference evidence="1" key="1">
    <citation type="journal article" date="2015" name="Nature">
        <title>Complex archaea that bridge the gap between prokaryotes and eukaryotes.</title>
        <authorList>
            <person name="Spang A."/>
            <person name="Saw J.H."/>
            <person name="Jorgensen S.L."/>
            <person name="Zaremba-Niedzwiedzka K."/>
            <person name="Martijn J."/>
            <person name="Lind A.E."/>
            <person name="van Eijk R."/>
            <person name="Schleper C."/>
            <person name="Guy L."/>
            <person name="Ettema T.J."/>
        </authorList>
    </citation>
    <scope>NUCLEOTIDE SEQUENCE</scope>
</reference>
<accession>A0A0F9AA29</accession>
<dbReference type="AlphaFoldDB" id="A0A0F9AA29"/>
<proteinExistence type="predicted"/>
<evidence type="ECO:0000313" key="1">
    <source>
        <dbReference type="EMBL" id="KKL06310.1"/>
    </source>
</evidence>
<protein>
    <submittedName>
        <fullName evidence="1">Uncharacterized protein</fullName>
    </submittedName>
</protein>
<sequence>MAIMMPGAVVKRVVGVFALLLLGAGVNALPWWAFLAGCFVVGFFLWD</sequence>
<comment type="caution">
    <text evidence="1">The sequence shown here is derived from an EMBL/GenBank/DDBJ whole genome shotgun (WGS) entry which is preliminary data.</text>
</comment>
<gene>
    <name evidence="1" type="ORF">LCGC14_2597280</name>
</gene>